<dbReference type="AlphaFoldDB" id="A0A8J3KBF2"/>
<protein>
    <submittedName>
        <fullName evidence="2">Uncharacterized protein</fullName>
    </submittedName>
</protein>
<gene>
    <name evidence="2" type="ORF">Cch02nite_54930</name>
</gene>
<sequence length="110" mass="12296">MKRLSVTVTDGVADTVHELGTESMLRKALELWYAQRGQTPDLTSEGARLRAMLDVADATLRDICLEIGYEHMATWHNGQATAERAAHRERRARSVAEWTAEESAASGERR</sequence>
<name>A0A8J3KBF2_9ACTN</name>
<keyword evidence="3" id="KW-1185">Reference proteome</keyword>
<dbReference type="Proteomes" id="UP000619293">
    <property type="component" value="Unassembled WGS sequence"/>
</dbReference>
<reference evidence="2 3" key="1">
    <citation type="submission" date="2021-01" db="EMBL/GenBank/DDBJ databases">
        <title>Whole genome shotgun sequence of Catellatospora chokoriensis NBRC 107358.</title>
        <authorList>
            <person name="Komaki H."/>
            <person name="Tamura T."/>
        </authorList>
    </citation>
    <scope>NUCLEOTIDE SEQUENCE [LARGE SCALE GENOMIC DNA]</scope>
    <source>
        <strain evidence="2 3">NBRC 107358</strain>
    </source>
</reference>
<evidence type="ECO:0000313" key="3">
    <source>
        <dbReference type="Proteomes" id="UP000619293"/>
    </source>
</evidence>
<feature type="region of interest" description="Disordered" evidence="1">
    <location>
        <begin position="83"/>
        <end position="110"/>
    </location>
</feature>
<evidence type="ECO:0000313" key="2">
    <source>
        <dbReference type="EMBL" id="GIF92049.1"/>
    </source>
</evidence>
<comment type="caution">
    <text evidence="2">The sequence shown here is derived from an EMBL/GenBank/DDBJ whole genome shotgun (WGS) entry which is preliminary data.</text>
</comment>
<dbReference type="EMBL" id="BONG01000040">
    <property type="protein sequence ID" value="GIF92049.1"/>
    <property type="molecule type" value="Genomic_DNA"/>
</dbReference>
<proteinExistence type="predicted"/>
<accession>A0A8J3KBF2</accession>
<dbReference type="RefSeq" id="WP_191843942.1">
    <property type="nucleotide sequence ID" value="NZ_BAAALB010000029.1"/>
</dbReference>
<evidence type="ECO:0000256" key="1">
    <source>
        <dbReference type="SAM" id="MobiDB-lite"/>
    </source>
</evidence>
<organism evidence="2 3">
    <name type="scientific">Catellatospora chokoriensis</name>
    <dbReference type="NCBI Taxonomy" id="310353"/>
    <lineage>
        <taxon>Bacteria</taxon>
        <taxon>Bacillati</taxon>
        <taxon>Actinomycetota</taxon>
        <taxon>Actinomycetes</taxon>
        <taxon>Micromonosporales</taxon>
        <taxon>Micromonosporaceae</taxon>
        <taxon>Catellatospora</taxon>
    </lineage>
</organism>